<comment type="catalytic activity">
    <reaction evidence="11 12">
        <text>O-phospho-L-threonyl-[protein] + H2O = L-threonyl-[protein] + phosphate</text>
        <dbReference type="Rhea" id="RHEA:47004"/>
        <dbReference type="Rhea" id="RHEA-COMP:11060"/>
        <dbReference type="Rhea" id="RHEA-COMP:11605"/>
        <dbReference type="ChEBI" id="CHEBI:15377"/>
        <dbReference type="ChEBI" id="CHEBI:30013"/>
        <dbReference type="ChEBI" id="CHEBI:43474"/>
        <dbReference type="ChEBI" id="CHEBI:61977"/>
        <dbReference type="EC" id="3.1.3.16"/>
    </reaction>
</comment>
<feature type="domain" description="Serine/threonine specific protein phosphatases" evidence="14">
    <location>
        <begin position="187"/>
        <end position="192"/>
    </location>
</feature>
<keyword evidence="8" id="KW-0904">Protein phosphatase</keyword>
<evidence type="ECO:0000256" key="1">
    <source>
        <dbReference type="ARBA" id="ARBA00001947"/>
    </source>
</evidence>
<comment type="cofactor">
    <cofactor evidence="2">
        <name>Fe(3+)</name>
        <dbReference type="ChEBI" id="CHEBI:29034"/>
    </cofactor>
</comment>
<evidence type="ECO:0000256" key="13">
    <source>
        <dbReference type="SAM" id="MobiDB-lite"/>
    </source>
</evidence>
<keyword evidence="16" id="KW-1185">Reference proteome</keyword>
<dbReference type="GO" id="GO:1905091">
    <property type="term" value="P:positive regulation of type 2 mitophagy"/>
    <property type="evidence" value="ECO:0007669"/>
    <property type="project" value="EnsemblMetazoa"/>
</dbReference>
<dbReference type="SUPFAM" id="SSF56300">
    <property type="entry name" value="Metallo-dependent phosphatases"/>
    <property type="match status" value="2"/>
</dbReference>
<reference evidence="15 16" key="1">
    <citation type="journal article" date="2007" name="Nature">
        <title>Evolution of genes and genomes on the Drosophila phylogeny.</title>
        <authorList>
            <consortium name="Drosophila 12 Genomes Consortium"/>
            <person name="Clark A.G."/>
            <person name="Eisen M.B."/>
            <person name="Smith D.R."/>
            <person name="Bergman C.M."/>
            <person name="Oliver B."/>
            <person name="Markow T.A."/>
            <person name="Kaufman T.C."/>
            <person name="Kellis M."/>
            <person name="Gelbart W."/>
            <person name="Iyer V.N."/>
            <person name="Pollard D.A."/>
            <person name="Sackton T.B."/>
            <person name="Larracuente A.M."/>
            <person name="Singh N.D."/>
            <person name="Abad J.P."/>
            <person name="Abt D.N."/>
            <person name="Adryan B."/>
            <person name="Aguade M."/>
            <person name="Akashi H."/>
            <person name="Anderson W.W."/>
            <person name="Aquadro C.F."/>
            <person name="Ardell D.H."/>
            <person name="Arguello R."/>
            <person name="Artieri C.G."/>
            <person name="Barbash D.A."/>
            <person name="Barker D."/>
            <person name="Barsanti P."/>
            <person name="Batterham P."/>
            <person name="Batzoglou S."/>
            <person name="Begun D."/>
            <person name="Bhutkar A."/>
            <person name="Blanco E."/>
            <person name="Bosak S.A."/>
            <person name="Bradley R.K."/>
            <person name="Brand A.D."/>
            <person name="Brent M.R."/>
            <person name="Brooks A.N."/>
            <person name="Brown R.H."/>
            <person name="Butlin R.K."/>
            <person name="Caggese C."/>
            <person name="Calvi B.R."/>
            <person name="Bernardo de Carvalho A."/>
            <person name="Caspi A."/>
            <person name="Castrezana S."/>
            <person name="Celniker S.E."/>
            <person name="Chang J.L."/>
            <person name="Chapple C."/>
            <person name="Chatterji S."/>
            <person name="Chinwalla A."/>
            <person name="Civetta A."/>
            <person name="Clifton S.W."/>
            <person name="Comeron J.M."/>
            <person name="Costello J.C."/>
            <person name="Coyne J.A."/>
            <person name="Daub J."/>
            <person name="David R.G."/>
            <person name="Delcher A.L."/>
            <person name="Delehaunty K."/>
            <person name="Do C.B."/>
            <person name="Ebling H."/>
            <person name="Edwards K."/>
            <person name="Eickbush T."/>
            <person name="Evans J.D."/>
            <person name="Filipski A."/>
            <person name="Findeiss S."/>
            <person name="Freyhult E."/>
            <person name="Fulton L."/>
            <person name="Fulton R."/>
            <person name="Garcia A.C."/>
            <person name="Gardiner A."/>
            <person name="Garfield D.A."/>
            <person name="Garvin B.E."/>
            <person name="Gibson G."/>
            <person name="Gilbert D."/>
            <person name="Gnerre S."/>
            <person name="Godfrey J."/>
            <person name="Good R."/>
            <person name="Gotea V."/>
            <person name="Gravely B."/>
            <person name="Greenberg A.J."/>
            <person name="Griffiths-Jones S."/>
            <person name="Gross S."/>
            <person name="Guigo R."/>
            <person name="Gustafson E.A."/>
            <person name="Haerty W."/>
            <person name="Hahn M.W."/>
            <person name="Halligan D.L."/>
            <person name="Halpern A.L."/>
            <person name="Halter G.M."/>
            <person name="Han M.V."/>
            <person name="Heger A."/>
            <person name="Hillier L."/>
            <person name="Hinrichs A.S."/>
            <person name="Holmes I."/>
            <person name="Hoskins R.A."/>
            <person name="Hubisz M.J."/>
            <person name="Hultmark D."/>
            <person name="Huntley M.A."/>
            <person name="Jaffe D.B."/>
            <person name="Jagadeeshan S."/>
            <person name="Jeck W.R."/>
            <person name="Johnson J."/>
            <person name="Jones C.D."/>
            <person name="Jordan W.C."/>
            <person name="Karpen G.H."/>
            <person name="Kataoka E."/>
            <person name="Keightley P.D."/>
            <person name="Kheradpour P."/>
            <person name="Kirkness E.F."/>
            <person name="Koerich L.B."/>
            <person name="Kristiansen K."/>
            <person name="Kudrna D."/>
            <person name="Kulathinal R.J."/>
            <person name="Kumar S."/>
            <person name="Kwok R."/>
            <person name="Lander E."/>
            <person name="Langley C.H."/>
            <person name="Lapoint R."/>
            <person name="Lazzaro B.P."/>
            <person name="Lee S.J."/>
            <person name="Levesque L."/>
            <person name="Li R."/>
            <person name="Lin C.F."/>
            <person name="Lin M.F."/>
            <person name="Lindblad-Toh K."/>
            <person name="Llopart A."/>
            <person name="Long M."/>
            <person name="Low L."/>
            <person name="Lozovsky E."/>
            <person name="Lu J."/>
            <person name="Luo M."/>
            <person name="Machado C.A."/>
            <person name="Makalowski W."/>
            <person name="Marzo M."/>
            <person name="Matsuda M."/>
            <person name="Matzkin L."/>
            <person name="McAllister B."/>
            <person name="McBride C.S."/>
            <person name="McKernan B."/>
            <person name="McKernan K."/>
            <person name="Mendez-Lago M."/>
            <person name="Minx P."/>
            <person name="Mollenhauer M.U."/>
            <person name="Montooth K."/>
            <person name="Mount S.M."/>
            <person name="Mu X."/>
            <person name="Myers E."/>
            <person name="Negre B."/>
            <person name="Newfeld S."/>
            <person name="Nielsen R."/>
            <person name="Noor M.A."/>
            <person name="O'Grady P."/>
            <person name="Pachter L."/>
            <person name="Papaceit M."/>
            <person name="Parisi M.J."/>
            <person name="Parisi M."/>
            <person name="Parts L."/>
            <person name="Pedersen J.S."/>
            <person name="Pesole G."/>
            <person name="Phillippy A.M."/>
            <person name="Ponting C.P."/>
            <person name="Pop M."/>
            <person name="Porcelli D."/>
            <person name="Powell J.R."/>
            <person name="Prohaska S."/>
            <person name="Pruitt K."/>
            <person name="Puig M."/>
            <person name="Quesneville H."/>
            <person name="Ram K.R."/>
            <person name="Rand D."/>
            <person name="Rasmussen M.D."/>
            <person name="Reed L.K."/>
            <person name="Reenan R."/>
            <person name="Reily A."/>
            <person name="Remington K.A."/>
            <person name="Rieger T.T."/>
            <person name="Ritchie M.G."/>
            <person name="Robin C."/>
            <person name="Rogers Y.H."/>
            <person name="Rohde C."/>
            <person name="Rozas J."/>
            <person name="Rubenfield M.J."/>
            <person name="Ruiz A."/>
            <person name="Russo S."/>
            <person name="Salzberg S.L."/>
            <person name="Sanchez-Gracia A."/>
            <person name="Saranga D.J."/>
            <person name="Sato H."/>
            <person name="Schaeffer S.W."/>
            <person name="Schatz M.C."/>
            <person name="Schlenke T."/>
            <person name="Schwartz R."/>
            <person name="Segarra C."/>
            <person name="Singh R.S."/>
            <person name="Sirot L."/>
            <person name="Sirota M."/>
            <person name="Sisneros N.B."/>
            <person name="Smith C.D."/>
            <person name="Smith T.F."/>
            <person name="Spieth J."/>
            <person name="Stage D.E."/>
            <person name="Stark A."/>
            <person name="Stephan W."/>
            <person name="Strausberg R.L."/>
            <person name="Strempel S."/>
            <person name="Sturgill D."/>
            <person name="Sutton G."/>
            <person name="Sutton G.G."/>
            <person name="Tao W."/>
            <person name="Teichmann S."/>
            <person name="Tobari Y.N."/>
            <person name="Tomimura Y."/>
            <person name="Tsolas J.M."/>
            <person name="Valente V.L."/>
            <person name="Venter E."/>
            <person name="Venter J.C."/>
            <person name="Vicario S."/>
            <person name="Vieira F.G."/>
            <person name="Vilella A.J."/>
            <person name="Villasante A."/>
            <person name="Walenz B."/>
            <person name="Wang J."/>
            <person name="Wasserman M."/>
            <person name="Watts T."/>
            <person name="Wilson D."/>
            <person name="Wilson R.K."/>
            <person name="Wing R.A."/>
            <person name="Wolfner M.F."/>
            <person name="Wong A."/>
            <person name="Wong G.K."/>
            <person name="Wu C.I."/>
            <person name="Wu G."/>
            <person name="Yamamoto D."/>
            <person name="Yang H.P."/>
            <person name="Yang S.P."/>
            <person name="Yorke J.A."/>
            <person name="Yoshida K."/>
            <person name="Zdobnov E."/>
            <person name="Zhang P."/>
            <person name="Zhang Y."/>
            <person name="Zimin A.V."/>
            <person name="Baldwin J."/>
            <person name="Abdouelleil A."/>
            <person name="Abdulkadir J."/>
            <person name="Abebe A."/>
            <person name="Abera B."/>
            <person name="Abreu J."/>
            <person name="Acer S.C."/>
            <person name="Aftuck L."/>
            <person name="Alexander A."/>
            <person name="An P."/>
            <person name="Anderson E."/>
            <person name="Anderson S."/>
            <person name="Arachi H."/>
            <person name="Azer M."/>
            <person name="Bachantsang P."/>
            <person name="Barry A."/>
            <person name="Bayul T."/>
            <person name="Berlin A."/>
            <person name="Bessette D."/>
            <person name="Bloom T."/>
            <person name="Blye J."/>
            <person name="Boguslavskiy L."/>
            <person name="Bonnet C."/>
            <person name="Boukhgalter B."/>
            <person name="Bourzgui I."/>
            <person name="Brown A."/>
            <person name="Cahill P."/>
            <person name="Channer S."/>
            <person name="Cheshatsang Y."/>
            <person name="Chuda L."/>
            <person name="Citroen M."/>
            <person name="Collymore A."/>
            <person name="Cooke P."/>
            <person name="Costello M."/>
            <person name="D'Aco K."/>
            <person name="Daza R."/>
            <person name="De Haan G."/>
            <person name="DeGray S."/>
            <person name="DeMaso C."/>
            <person name="Dhargay N."/>
            <person name="Dooley K."/>
            <person name="Dooley E."/>
            <person name="Doricent M."/>
            <person name="Dorje P."/>
            <person name="Dorjee K."/>
            <person name="Dupes A."/>
            <person name="Elong R."/>
            <person name="Falk J."/>
            <person name="Farina A."/>
            <person name="Faro S."/>
            <person name="Ferguson D."/>
            <person name="Fisher S."/>
            <person name="Foley C.D."/>
            <person name="Franke A."/>
            <person name="Friedrich D."/>
            <person name="Gadbois L."/>
            <person name="Gearin G."/>
            <person name="Gearin C.R."/>
            <person name="Giannoukos G."/>
            <person name="Goode T."/>
            <person name="Graham J."/>
            <person name="Grandbois E."/>
            <person name="Grewal S."/>
            <person name="Gyaltsen K."/>
            <person name="Hafez N."/>
            <person name="Hagos B."/>
            <person name="Hall J."/>
            <person name="Henson C."/>
            <person name="Hollinger A."/>
            <person name="Honan T."/>
            <person name="Huard M.D."/>
            <person name="Hughes L."/>
            <person name="Hurhula B."/>
            <person name="Husby M.E."/>
            <person name="Kamat A."/>
            <person name="Kanga B."/>
            <person name="Kashin S."/>
            <person name="Khazanovich D."/>
            <person name="Kisner P."/>
            <person name="Lance K."/>
            <person name="Lara M."/>
            <person name="Lee W."/>
            <person name="Lennon N."/>
            <person name="Letendre F."/>
            <person name="LeVine R."/>
            <person name="Lipovsky A."/>
            <person name="Liu X."/>
            <person name="Liu J."/>
            <person name="Liu S."/>
            <person name="Lokyitsang T."/>
            <person name="Lokyitsang Y."/>
            <person name="Lubonja R."/>
            <person name="Lui A."/>
            <person name="MacDonald P."/>
            <person name="Magnisalis V."/>
            <person name="Maru K."/>
            <person name="Matthews C."/>
            <person name="McCusker W."/>
            <person name="McDonough S."/>
            <person name="Mehta T."/>
            <person name="Meldrim J."/>
            <person name="Meneus L."/>
            <person name="Mihai O."/>
            <person name="Mihalev A."/>
            <person name="Mihova T."/>
            <person name="Mittelman R."/>
            <person name="Mlenga V."/>
            <person name="Montmayeur A."/>
            <person name="Mulrain L."/>
            <person name="Navidi A."/>
            <person name="Naylor J."/>
            <person name="Negash T."/>
            <person name="Nguyen T."/>
            <person name="Nguyen N."/>
            <person name="Nicol R."/>
            <person name="Norbu C."/>
            <person name="Norbu N."/>
            <person name="Novod N."/>
            <person name="O'Neill B."/>
            <person name="Osman S."/>
            <person name="Markiewicz E."/>
            <person name="Oyono O.L."/>
            <person name="Patti C."/>
            <person name="Phunkhang P."/>
            <person name="Pierre F."/>
            <person name="Priest M."/>
            <person name="Raghuraman S."/>
            <person name="Rege F."/>
            <person name="Reyes R."/>
            <person name="Rise C."/>
            <person name="Rogov P."/>
            <person name="Ross K."/>
            <person name="Ryan E."/>
            <person name="Settipalli S."/>
            <person name="Shea T."/>
            <person name="Sherpa N."/>
            <person name="Shi L."/>
            <person name="Shih D."/>
            <person name="Sparrow T."/>
            <person name="Spaulding J."/>
            <person name="Stalker J."/>
            <person name="Stange-Thomann N."/>
            <person name="Stavropoulos S."/>
            <person name="Stone C."/>
            <person name="Strader C."/>
            <person name="Tesfaye S."/>
            <person name="Thomson T."/>
            <person name="Thoulutsang Y."/>
            <person name="Thoulutsang D."/>
            <person name="Topham K."/>
            <person name="Topping I."/>
            <person name="Tsamla T."/>
            <person name="Vassiliev H."/>
            <person name="Vo A."/>
            <person name="Wangchuk T."/>
            <person name="Wangdi T."/>
            <person name="Weiand M."/>
            <person name="Wilkinson J."/>
            <person name="Wilson A."/>
            <person name="Yadav S."/>
            <person name="Young G."/>
            <person name="Yu Q."/>
            <person name="Zembek L."/>
            <person name="Zhong D."/>
            <person name="Zimmer A."/>
            <person name="Zwirko Z."/>
            <person name="Jaffe D.B."/>
            <person name="Alvarez P."/>
            <person name="Brockman W."/>
            <person name="Butler J."/>
            <person name="Chin C."/>
            <person name="Gnerre S."/>
            <person name="Grabherr M."/>
            <person name="Kleber M."/>
            <person name="Mauceli E."/>
            <person name="MacCallum I."/>
        </authorList>
    </citation>
    <scope>NUCLEOTIDE SEQUENCE [LARGE SCALE GENOMIC DNA]</scope>
    <source>
        <strain evidence="16">white501</strain>
    </source>
</reference>
<dbReference type="GO" id="GO:0045088">
    <property type="term" value="P:regulation of innate immune response"/>
    <property type="evidence" value="ECO:0007669"/>
    <property type="project" value="EnsemblMetazoa"/>
</dbReference>
<protein>
    <recommendedName>
        <fullName evidence="12">Serine/threonine-protein phosphatase</fullName>
        <ecNumber evidence="12">3.1.3.16</ecNumber>
    </recommendedName>
</protein>
<evidence type="ECO:0000256" key="9">
    <source>
        <dbReference type="ARBA" id="ARBA00023004"/>
    </source>
</evidence>
<comment type="catalytic activity">
    <reaction evidence="10">
        <text>O-phospho-L-seryl-[protein] + H2O = L-seryl-[protein] + phosphate</text>
        <dbReference type="Rhea" id="RHEA:20629"/>
        <dbReference type="Rhea" id="RHEA-COMP:9863"/>
        <dbReference type="Rhea" id="RHEA-COMP:11604"/>
        <dbReference type="ChEBI" id="CHEBI:15377"/>
        <dbReference type="ChEBI" id="CHEBI:29999"/>
        <dbReference type="ChEBI" id="CHEBI:43474"/>
        <dbReference type="ChEBI" id="CHEBI:83421"/>
        <dbReference type="EC" id="3.1.3.16"/>
    </reaction>
</comment>
<dbReference type="InterPro" id="IPR029052">
    <property type="entry name" value="Metallo-depent_PP-like"/>
</dbReference>
<comment type="cofactor">
    <cofactor evidence="1">
        <name>Zn(2+)</name>
        <dbReference type="ChEBI" id="CHEBI:29105"/>
    </cofactor>
</comment>
<name>B4R2C4_DROSI</name>
<evidence type="ECO:0000256" key="11">
    <source>
        <dbReference type="ARBA" id="ARBA00048336"/>
    </source>
</evidence>
<keyword evidence="7" id="KW-0112">Calmodulin-binding</keyword>
<dbReference type="GO" id="GO:0033192">
    <property type="term" value="F:calmodulin-dependent protein phosphatase activity"/>
    <property type="evidence" value="ECO:0007669"/>
    <property type="project" value="InterPro"/>
</dbReference>
<dbReference type="GO" id="GO:0072375">
    <property type="term" value="P:medium-term memory"/>
    <property type="evidence" value="ECO:0007669"/>
    <property type="project" value="EnsemblMetazoa"/>
</dbReference>
<keyword evidence="5 12" id="KW-0378">Hydrolase</keyword>
<dbReference type="GO" id="GO:0042059">
    <property type="term" value="P:negative regulation of epidermal growth factor receptor signaling pathway"/>
    <property type="evidence" value="ECO:0007669"/>
    <property type="project" value="EnsemblMetazoa"/>
</dbReference>
<evidence type="ECO:0000256" key="10">
    <source>
        <dbReference type="ARBA" id="ARBA00047761"/>
    </source>
</evidence>
<evidence type="ECO:0000313" key="16">
    <source>
        <dbReference type="Proteomes" id="UP000000304"/>
    </source>
</evidence>
<comment type="similarity">
    <text evidence="3">Belongs to the PPP phosphatase family. PP-2B subfamily.</text>
</comment>
<dbReference type="Gene3D" id="3.60.21.10">
    <property type="match status" value="2"/>
</dbReference>
<dbReference type="Pfam" id="PF00149">
    <property type="entry name" value="Metallophos"/>
    <property type="match status" value="2"/>
</dbReference>
<dbReference type="InterPro" id="IPR004843">
    <property type="entry name" value="Calcineurin-like_PHP"/>
</dbReference>
<organism evidence="15 16">
    <name type="scientific">Drosophila simulans</name>
    <name type="common">Fruit fly</name>
    <dbReference type="NCBI Taxonomy" id="7240"/>
    <lineage>
        <taxon>Eukaryota</taxon>
        <taxon>Metazoa</taxon>
        <taxon>Ecdysozoa</taxon>
        <taxon>Arthropoda</taxon>
        <taxon>Hexapoda</taxon>
        <taxon>Insecta</taxon>
        <taxon>Pterygota</taxon>
        <taxon>Neoptera</taxon>
        <taxon>Endopterygota</taxon>
        <taxon>Diptera</taxon>
        <taxon>Brachycera</taxon>
        <taxon>Muscomorpha</taxon>
        <taxon>Ephydroidea</taxon>
        <taxon>Drosophilidae</taxon>
        <taxon>Drosophila</taxon>
        <taxon>Sophophora</taxon>
    </lineage>
</organism>
<keyword evidence="9" id="KW-0408">Iron</keyword>
<evidence type="ECO:0000313" key="15">
    <source>
        <dbReference type="EMBL" id="EDX15080.1"/>
    </source>
</evidence>
<dbReference type="GO" id="GO:0046872">
    <property type="term" value="F:metal ion binding"/>
    <property type="evidence" value="ECO:0007669"/>
    <property type="project" value="UniProtKB-KW"/>
</dbReference>
<dbReference type="GO" id="GO:0071731">
    <property type="term" value="P:response to nitric oxide"/>
    <property type="evidence" value="ECO:0007669"/>
    <property type="project" value="EnsemblMetazoa"/>
</dbReference>
<dbReference type="EC" id="3.1.3.16" evidence="12"/>
<dbReference type="InterPro" id="IPR041751">
    <property type="entry name" value="MPP_PP2B"/>
</dbReference>
<evidence type="ECO:0000256" key="4">
    <source>
        <dbReference type="ARBA" id="ARBA00022723"/>
    </source>
</evidence>
<dbReference type="SMART" id="SM00156">
    <property type="entry name" value="PP2Ac"/>
    <property type="match status" value="1"/>
</dbReference>
<dbReference type="HOGENOM" id="CLU_004962_6_0_1"/>
<evidence type="ECO:0000256" key="12">
    <source>
        <dbReference type="RuleBase" id="RU004273"/>
    </source>
</evidence>
<evidence type="ECO:0000256" key="6">
    <source>
        <dbReference type="ARBA" id="ARBA00022833"/>
    </source>
</evidence>
<dbReference type="PROSITE" id="PS00125">
    <property type="entry name" value="SER_THR_PHOSPHATASE"/>
    <property type="match status" value="2"/>
</dbReference>
<evidence type="ECO:0000259" key="14">
    <source>
        <dbReference type="PROSITE" id="PS00125"/>
    </source>
</evidence>
<dbReference type="GO" id="GO:0030431">
    <property type="term" value="P:sleep"/>
    <property type="evidence" value="ECO:0007669"/>
    <property type="project" value="EnsemblMetazoa"/>
</dbReference>
<dbReference type="CDD" id="cd07416">
    <property type="entry name" value="MPP_PP2B"/>
    <property type="match status" value="1"/>
</dbReference>
<dbReference type="PANTHER" id="PTHR45673">
    <property type="entry name" value="SERINE/THREONINE-PROTEIN PHOSPHATASE 2B CATALYTIC SUBUNIT 1-RELATED"/>
    <property type="match status" value="1"/>
</dbReference>
<proteinExistence type="inferred from homology"/>
<dbReference type="OMA" id="GSRQKMQ"/>
<dbReference type="GO" id="GO:0097720">
    <property type="term" value="P:calcineurin-mediated signaling"/>
    <property type="evidence" value="ECO:0007669"/>
    <property type="project" value="InterPro"/>
</dbReference>
<evidence type="ECO:0000256" key="2">
    <source>
        <dbReference type="ARBA" id="ARBA00001965"/>
    </source>
</evidence>
<dbReference type="STRING" id="7240.B4R2C4"/>
<dbReference type="PhylomeDB" id="B4R2C4"/>
<dbReference type="PRINTS" id="PR00114">
    <property type="entry name" value="STPHPHTASE"/>
</dbReference>
<accession>B4R2C4</accession>
<dbReference type="OrthoDB" id="5593063at2759"/>
<evidence type="ECO:0000256" key="8">
    <source>
        <dbReference type="ARBA" id="ARBA00022912"/>
    </source>
</evidence>
<dbReference type="FunFam" id="3.60.21.10:FF:000198">
    <property type="entry name" value="Serine/threonine-protein phosphatase 2B catalytic subunit alpha isoform"/>
    <property type="match status" value="1"/>
</dbReference>
<dbReference type="EMBL" id="CM000364">
    <property type="protein sequence ID" value="EDX15080.1"/>
    <property type="molecule type" value="Genomic_DNA"/>
</dbReference>
<dbReference type="InterPro" id="IPR006186">
    <property type="entry name" value="Ser/Thr-sp_prot-phosphatase"/>
</dbReference>
<gene>
    <name evidence="15" type="primary">Dsim\GD21557</name>
    <name evidence="15" type="ORF">Dsim_GD21557</name>
</gene>
<feature type="region of interest" description="Disordered" evidence="13">
    <location>
        <begin position="1"/>
        <end position="74"/>
    </location>
</feature>
<keyword evidence="4" id="KW-0479">Metal-binding</keyword>
<keyword evidence="6" id="KW-0862">Zinc</keyword>
<evidence type="ECO:0000256" key="7">
    <source>
        <dbReference type="ARBA" id="ARBA00022860"/>
    </source>
</evidence>
<dbReference type="AlphaFoldDB" id="B4R2C4"/>
<dbReference type="GO" id="GO:0005516">
    <property type="term" value="F:calmodulin binding"/>
    <property type="evidence" value="ECO:0007669"/>
    <property type="project" value="UniProtKB-KW"/>
</dbReference>
<evidence type="ECO:0000256" key="5">
    <source>
        <dbReference type="ARBA" id="ARBA00022801"/>
    </source>
</evidence>
<dbReference type="Proteomes" id="UP000000304">
    <property type="component" value="Chromosome 3R"/>
</dbReference>
<feature type="compositionally biased region" description="Low complexity" evidence="13">
    <location>
        <begin position="599"/>
        <end position="656"/>
    </location>
</feature>
<feature type="domain" description="Serine/threonine specific protein phosphatases" evidence="14">
    <location>
        <begin position="236"/>
        <end position="241"/>
    </location>
</feature>
<sequence length="672" mass="75245">MSAASTRSSVTRKSSLSKSSSSDKSAKSSTNSSKSPTAASGNKQKMQYTKTRERMVDDVPLPPTHKLTMSEVYDDPKTGKPNFDALRQHFLLEGRIEEAVALRIITEGAALLREEKNMIDVEAPITVCGDIHGQFFDLVKLFEVGGPPATTRYLFLGDYVDRGYFSIECVLYLWSLKITYPTTLSLLRGNHECRHLTEYFTFKQECDYVDREYFCIECVLYLWSLKITYPTTLSLLRGNHECRHLTEYFTFKQECIIKYSESIYDACMEAFDCLPLAALLNQQFLCIHGGLSPEIFTLDDIKTLNRFREPPAYGPMCDLLWSDPLEDFGNEKTNEFFSHNSVRGCSYFFSYSACCEFLQKNNLLSIVRAHEAQDAGYRMYRKNQVTGFPSLITIFSAPNYLDVYNNKAAVLKYENNVMNIRQFNCSPHPYWLPNFMDVFTWSLPFVGEKVTEMLVNILNICSDDELVAGPDDELEEELRKKIVLVPANASNNNNNNNTPSKPASMSALRKEIIRNKIRAIGKMSRVFSILREESESVLQLKGLTPTGALPVGALSGGRDSLKEALQGLTASSHIHSFAEAKGLDAVNERMPPRRPLLMSASSSSITTVTRSSSSSNNNNNNNSSNTSSTTTTKDISNTSSNDTATVTKTSRTTVKSATTSNVRAGFTAKKFS</sequence>
<dbReference type="GO" id="GO:0140460">
    <property type="term" value="P:response to Gram-negative bacterium"/>
    <property type="evidence" value="ECO:0007669"/>
    <property type="project" value="EnsemblMetazoa"/>
</dbReference>
<evidence type="ECO:0000256" key="3">
    <source>
        <dbReference type="ARBA" id="ARBA00009905"/>
    </source>
</evidence>
<feature type="compositionally biased region" description="Low complexity" evidence="13">
    <location>
        <begin position="1"/>
        <end position="40"/>
    </location>
</feature>
<dbReference type="InterPro" id="IPR043360">
    <property type="entry name" value="PP2B"/>
</dbReference>
<feature type="region of interest" description="Disordered" evidence="13">
    <location>
        <begin position="594"/>
        <end position="656"/>
    </location>
</feature>